<dbReference type="EMBL" id="BLLK01000045">
    <property type="protein sequence ID" value="GFH51395.1"/>
    <property type="molecule type" value="Genomic_DNA"/>
</dbReference>
<dbReference type="Gene3D" id="2.30.30.140">
    <property type="match status" value="1"/>
</dbReference>
<protein>
    <recommendedName>
        <fullName evidence="7">Pre-mRNA-splicing factor 38</fullName>
    </recommendedName>
</protein>
<evidence type="ECO:0000313" key="9">
    <source>
        <dbReference type="EMBL" id="GFH51395.1"/>
    </source>
</evidence>
<evidence type="ECO:0000256" key="5">
    <source>
        <dbReference type="ARBA" id="ARBA00023187"/>
    </source>
</evidence>
<keyword evidence="3 7" id="KW-0507">mRNA processing</keyword>
<keyword evidence="6 7" id="KW-0539">Nucleus</keyword>
<evidence type="ECO:0000256" key="4">
    <source>
        <dbReference type="ARBA" id="ARBA00022728"/>
    </source>
</evidence>
<evidence type="ECO:0000256" key="2">
    <source>
        <dbReference type="ARBA" id="ARBA00006164"/>
    </source>
</evidence>
<dbReference type="AlphaFoldDB" id="A0AAD3H5R0"/>
<dbReference type="Pfam" id="PF03371">
    <property type="entry name" value="PRP38"/>
    <property type="match status" value="1"/>
</dbReference>
<comment type="function">
    <text evidence="7">Required for pre-mRNA splicing.</text>
</comment>
<evidence type="ECO:0000256" key="8">
    <source>
        <dbReference type="SAM" id="MobiDB-lite"/>
    </source>
</evidence>
<name>A0AAD3H5R0_9STRA</name>
<dbReference type="PANTHER" id="PTHR23142">
    <property type="entry name" value="PRE-MRNA-SPLICING FACTOR 38A-RELATED"/>
    <property type="match status" value="1"/>
</dbReference>
<organism evidence="9 10">
    <name type="scientific">Chaetoceros tenuissimus</name>
    <dbReference type="NCBI Taxonomy" id="426638"/>
    <lineage>
        <taxon>Eukaryota</taxon>
        <taxon>Sar</taxon>
        <taxon>Stramenopiles</taxon>
        <taxon>Ochrophyta</taxon>
        <taxon>Bacillariophyta</taxon>
        <taxon>Coscinodiscophyceae</taxon>
        <taxon>Chaetocerotophycidae</taxon>
        <taxon>Chaetocerotales</taxon>
        <taxon>Chaetocerotaceae</taxon>
        <taxon>Chaetoceros</taxon>
    </lineage>
</organism>
<dbReference type="Proteomes" id="UP001054902">
    <property type="component" value="Unassembled WGS sequence"/>
</dbReference>
<evidence type="ECO:0000256" key="1">
    <source>
        <dbReference type="ARBA" id="ARBA00004123"/>
    </source>
</evidence>
<comment type="similarity">
    <text evidence="2 7">Belongs to the PRP38 family.</text>
</comment>
<evidence type="ECO:0000256" key="6">
    <source>
        <dbReference type="ARBA" id="ARBA00023242"/>
    </source>
</evidence>
<feature type="compositionally biased region" description="Basic and acidic residues" evidence="8">
    <location>
        <begin position="314"/>
        <end position="378"/>
    </location>
</feature>
<feature type="region of interest" description="Disordered" evidence="8">
    <location>
        <begin position="296"/>
        <end position="465"/>
    </location>
</feature>
<keyword evidence="4 7" id="KW-0747">Spliceosome</keyword>
<reference evidence="9 10" key="1">
    <citation type="journal article" date="2021" name="Sci. Rep.">
        <title>The genome of the diatom Chaetoceros tenuissimus carries an ancient integrated fragment of an extant virus.</title>
        <authorList>
            <person name="Hongo Y."/>
            <person name="Kimura K."/>
            <person name="Takaki Y."/>
            <person name="Yoshida Y."/>
            <person name="Baba S."/>
            <person name="Kobayashi G."/>
            <person name="Nagasaki K."/>
            <person name="Hano T."/>
            <person name="Tomaru Y."/>
        </authorList>
    </citation>
    <scope>NUCLEOTIDE SEQUENCE [LARGE SCALE GENOMIC DNA]</scope>
    <source>
        <strain evidence="9 10">NIES-3715</strain>
    </source>
</reference>
<feature type="compositionally biased region" description="Basic and acidic residues" evidence="8">
    <location>
        <begin position="387"/>
        <end position="396"/>
    </location>
</feature>
<accession>A0AAD3H5R0</accession>
<comment type="caution">
    <text evidence="9">The sequence shown here is derived from an EMBL/GenBank/DDBJ whole genome shotgun (WGS) entry which is preliminary data.</text>
</comment>
<keyword evidence="10" id="KW-1185">Reference proteome</keyword>
<gene>
    <name evidence="9" type="ORF">CTEN210_07871</name>
</gene>
<evidence type="ECO:0000256" key="7">
    <source>
        <dbReference type="RuleBase" id="RU367025"/>
    </source>
</evidence>
<evidence type="ECO:0000313" key="10">
    <source>
        <dbReference type="Proteomes" id="UP001054902"/>
    </source>
</evidence>
<dbReference type="InterPro" id="IPR005037">
    <property type="entry name" value="PRP38"/>
</dbReference>
<keyword evidence="5 7" id="KW-0508">mRNA splicing</keyword>
<feature type="compositionally biased region" description="Basic and acidic residues" evidence="8">
    <location>
        <begin position="447"/>
        <end position="456"/>
    </location>
</feature>
<feature type="compositionally biased region" description="Basic and acidic residues" evidence="8">
    <location>
        <begin position="415"/>
        <end position="440"/>
    </location>
</feature>
<dbReference type="GO" id="GO:0005681">
    <property type="term" value="C:spliceosomal complex"/>
    <property type="evidence" value="ECO:0007669"/>
    <property type="project" value="UniProtKB-KW"/>
</dbReference>
<proteinExistence type="inferred from homology"/>
<dbReference type="GO" id="GO:0000398">
    <property type="term" value="P:mRNA splicing, via spliceosome"/>
    <property type="evidence" value="ECO:0007669"/>
    <property type="project" value="UniProtKB-UniRule"/>
</dbReference>
<evidence type="ECO:0000256" key="3">
    <source>
        <dbReference type="ARBA" id="ARBA00022664"/>
    </source>
</evidence>
<comment type="subcellular location">
    <subcellularLocation>
        <location evidence="1 7">Nucleus</location>
    </subcellularLocation>
</comment>
<sequence length="482" mass="56495">MSRAALWRQEANVKERERQANETFQIAMEEGRSRPQKGLIPLSNTNTFNLNPMLLGNISKSPYFLKSCSQVKDWTALVDEIYYHVQHMEPWTQGAAKTPSTAFCLLLRLFTLRCSEKQMKLMLEHIDSPYIRCVGFLYLRYAADPTIVWKWCKPYFYDEEPVKIRANVNCKEITVGQFVRDLLSDLDYYGTRLPRFPIAIEREIKVKLLEEEKVEERAQRHLNDPKVMQHFESIGNRVQALYGDEENEITWYDAVIDRVIRTDEETGVEYYRPKFMVTFPEYGNTEIVEVGEMDMPGVDHSATSKNYAQAPFPNDDRGRNHRHNDRDGYDRRRDYSGYDRRGRDRYDGRDQSHSRGYHERRNGGRYDRDRSRSRDRGYHGQSNSMDEVLRREREKSTTSNQRGYARPPPTFKQSLENDGRAKARNMNHESAPRRHDDKMGRANNDNVVKKSQEDSKPPPVQKTPEELAAIAAKKRKLLAKYG</sequence>